<evidence type="ECO:0000256" key="1">
    <source>
        <dbReference type="SAM" id="MobiDB-lite"/>
    </source>
</evidence>
<name>A0A1G4KLZ7_9SACH</name>
<feature type="region of interest" description="Disordered" evidence="1">
    <location>
        <begin position="379"/>
        <end position="404"/>
    </location>
</feature>
<dbReference type="Proteomes" id="UP000189911">
    <property type="component" value="Chromosome H"/>
</dbReference>
<evidence type="ECO:0000313" key="3">
    <source>
        <dbReference type="Proteomes" id="UP000189911"/>
    </source>
</evidence>
<proteinExistence type="predicted"/>
<keyword evidence="3" id="KW-1185">Reference proteome</keyword>
<dbReference type="EMBL" id="LT598447">
    <property type="protein sequence ID" value="SCV05468.1"/>
    <property type="molecule type" value="Genomic_DNA"/>
</dbReference>
<gene>
    <name evidence="2" type="ORF">LANO_0H08152G</name>
</gene>
<reference evidence="3" key="1">
    <citation type="submission" date="2016-03" db="EMBL/GenBank/DDBJ databases">
        <authorList>
            <person name="Devillers Hugo."/>
        </authorList>
    </citation>
    <scope>NUCLEOTIDE SEQUENCE [LARGE SCALE GENOMIC DNA]</scope>
</reference>
<dbReference type="OrthoDB" id="4036037at2759"/>
<feature type="compositionally biased region" description="Low complexity" evidence="1">
    <location>
        <begin position="379"/>
        <end position="388"/>
    </location>
</feature>
<evidence type="ECO:0000313" key="2">
    <source>
        <dbReference type="EMBL" id="SCV05468.1"/>
    </source>
</evidence>
<feature type="region of interest" description="Disordered" evidence="1">
    <location>
        <begin position="171"/>
        <end position="196"/>
    </location>
</feature>
<sequence>MCSQSSFMTQESLVLDLSDHSSRQRHTLHTFPASNFRSVPDRPQTFYQSSSLRFRFDHEDDEDMTDDEEEQSLLKPLINAQNNSSPAPRADVLPVPFRTHRPQLSQTVTILDEPDQPAVPFTQQLTMSQFDLQQSQNYQTRAKLRHEAWQSQQKSSNSRKVLEKVCNWSRYSQPRREQPKKRASIKRVNSLSRRKDFSTRDEMASFAKSGNFVFHRGFSLRRPPHAAQKSNYRNRTELTSVMDYINPESTVAADFTSSTRFMVMQLKPPAFWQVLRLHPKFIFRTLTSKPHCQTSLRNTQPQKSRQHKNSIRRQSPLRMRISTVRRSKSHPGPYRYSSSQLQNKQLYDVWKHYLMDVIVQRAKFRLYLTNSTSQSSAFFSASSSLTTPSDEDYFPSESSAAGTSYNRNSRYRVNENRSVKSFRLSNEIASLSSSEGVRYIPSMRKVS</sequence>
<dbReference type="AlphaFoldDB" id="A0A1G4KLZ7"/>
<organism evidence="2 3">
    <name type="scientific">Lachancea nothofagi CBS 11611</name>
    <dbReference type="NCBI Taxonomy" id="1266666"/>
    <lineage>
        <taxon>Eukaryota</taxon>
        <taxon>Fungi</taxon>
        <taxon>Dikarya</taxon>
        <taxon>Ascomycota</taxon>
        <taxon>Saccharomycotina</taxon>
        <taxon>Saccharomycetes</taxon>
        <taxon>Saccharomycetales</taxon>
        <taxon>Saccharomycetaceae</taxon>
        <taxon>Lachancea</taxon>
    </lineage>
</organism>
<feature type="compositionally biased region" description="Polar residues" evidence="1">
    <location>
        <begin position="292"/>
        <end position="303"/>
    </location>
</feature>
<feature type="region of interest" description="Disordered" evidence="1">
    <location>
        <begin position="292"/>
        <end position="337"/>
    </location>
</feature>
<accession>A0A1G4KLZ7</accession>
<protein>
    <submittedName>
        <fullName evidence="2">LANO_0H08152g1_1</fullName>
    </submittedName>
</protein>